<dbReference type="CDD" id="cd20704">
    <property type="entry name" value="Orc3"/>
    <property type="match status" value="1"/>
</dbReference>
<dbReference type="Proteomes" id="UP001139887">
    <property type="component" value="Unassembled WGS sequence"/>
</dbReference>
<proteinExistence type="predicted"/>
<dbReference type="PANTHER" id="PTHR12748">
    <property type="entry name" value="ORIGIN RECOGNITION COMPLEX SUBUNIT 3"/>
    <property type="match status" value="1"/>
</dbReference>
<dbReference type="EMBL" id="JANBUW010001965">
    <property type="protein sequence ID" value="KAJ2841980.1"/>
    <property type="molecule type" value="Genomic_DNA"/>
</dbReference>
<dbReference type="InterPro" id="IPR020795">
    <property type="entry name" value="ORC3"/>
</dbReference>
<dbReference type="Pfam" id="PF18137">
    <property type="entry name" value="WHD_ORC"/>
    <property type="match status" value="1"/>
</dbReference>
<dbReference type="GO" id="GO:0031261">
    <property type="term" value="C:DNA replication preinitiation complex"/>
    <property type="evidence" value="ECO:0007669"/>
    <property type="project" value="TreeGrafter"/>
</dbReference>
<evidence type="ECO:0000259" key="1">
    <source>
        <dbReference type="Pfam" id="PF18137"/>
    </source>
</evidence>
<protein>
    <submittedName>
        <fullName evidence="2">Origin recognition complex subunit 3</fullName>
    </submittedName>
</protein>
<organism evidence="2 3">
    <name type="scientific">Coemansia brasiliensis</name>
    <dbReference type="NCBI Taxonomy" id="2650707"/>
    <lineage>
        <taxon>Eukaryota</taxon>
        <taxon>Fungi</taxon>
        <taxon>Fungi incertae sedis</taxon>
        <taxon>Zoopagomycota</taxon>
        <taxon>Kickxellomycotina</taxon>
        <taxon>Kickxellomycetes</taxon>
        <taxon>Kickxellales</taxon>
        <taxon>Kickxellaceae</taxon>
        <taxon>Coemansia</taxon>
    </lineage>
</organism>
<feature type="non-terminal residue" evidence="2">
    <location>
        <position position="1"/>
    </location>
</feature>
<name>A0A9W8I245_9FUNG</name>
<evidence type="ECO:0000313" key="2">
    <source>
        <dbReference type="EMBL" id="KAJ2841980.1"/>
    </source>
</evidence>
<dbReference type="AlphaFoldDB" id="A0A9W8I245"/>
<dbReference type="GO" id="GO:0006270">
    <property type="term" value="P:DNA replication initiation"/>
    <property type="evidence" value="ECO:0007669"/>
    <property type="project" value="TreeGrafter"/>
</dbReference>
<dbReference type="PANTHER" id="PTHR12748:SF0">
    <property type="entry name" value="ORIGIN RECOGNITION COMPLEX SUBUNIT 3"/>
    <property type="match status" value="1"/>
</dbReference>
<accession>A0A9W8I245</accession>
<evidence type="ECO:0000313" key="3">
    <source>
        <dbReference type="Proteomes" id="UP001139887"/>
    </source>
</evidence>
<sequence length="311" mass="34765">AAQLLVNPENIANVATLSGEPSKRIRTRTDMEERPFLLFDSNISDAQLQALEKCCEAIETMLKVCLRSYHDVPLNEVFYYRHSFLLDATFSAQPRAAVQTALGRSHYYINCNCCSETPLVSSGDVHNSDDEDHRVLPTMHDTSIAYRLHQECGRLINLYDWHSAFSSVIEREPSRAAPSQAEIQARFMRSVEEMRFLGFIKSTQRKTDHVVRLTWGIAPVTLSTLSARMTSATINSKLPLVPIPWLEPLSTHSPDPNLAESNSLSFASLDSSLTLSEVNSSSLNGRHSYLFLGINDAGIEALNVFHNNNPI</sequence>
<dbReference type="GO" id="GO:0005664">
    <property type="term" value="C:nuclear origin of replication recognition complex"/>
    <property type="evidence" value="ECO:0007669"/>
    <property type="project" value="InterPro"/>
</dbReference>
<dbReference type="InterPro" id="IPR040855">
    <property type="entry name" value="ORC_WH_C"/>
</dbReference>
<dbReference type="OrthoDB" id="10265211at2759"/>
<comment type="caution">
    <text evidence="2">The sequence shown here is derived from an EMBL/GenBank/DDBJ whole genome shotgun (WGS) entry which is preliminary data.</text>
</comment>
<feature type="domain" description="Origin recognition complex subunit 3 winged helix C-terminal" evidence="1">
    <location>
        <begin position="95"/>
        <end position="215"/>
    </location>
</feature>
<reference evidence="2" key="1">
    <citation type="submission" date="2022-07" db="EMBL/GenBank/DDBJ databases">
        <title>Phylogenomic reconstructions and comparative analyses of Kickxellomycotina fungi.</title>
        <authorList>
            <person name="Reynolds N.K."/>
            <person name="Stajich J.E."/>
            <person name="Barry K."/>
            <person name="Grigoriev I.V."/>
            <person name="Crous P."/>
            <person name="Smith M.E."/>
        </authorList>
    </citation>
    <scope>NUCLEOTIDE SEQUENCE</scope>
    <source>
        <strain evidence="2">NRRL 1566</strain>
    </source>
</reference>
<gene>
    <name evidence="2" type="primary">ORC3_2</name>
    <name evidence="2" type="ORF">IWW36_006074</name>
</gene>
<keyword evidence="3" id="KW-1185">Reference proteome</keyword>
<dbReference type="GO" id="GO:0003688">
    <property type="term" value="F:DNA replication origin binding"/>
    <property type="evidence" value="ECO:0007669"/>
    <property type="project" value="TreeGrafter"/>
</dbReference>
<dbReference type="GO" id="GO:0005656">
    <property type="term" value="C:nuclear pre-replicative complex"/>
    <property type="evidence" value="ECO:0007669"/>
    <property type="project" value="TreeGrafter"/>
</dbReference>